<evidence type="ECO:0000256" key="5">
    <source>
        <dbReference type="SAM" id="Phobius"/>
    </source>
</evidence>
<dbReference type="STRING" id="1392877.SAMN05216221_3896"/>
<dbReference type="InterPro" id="IPR012451">
    <property type="entry name" value="DUF1656"/>
</dbReference>
<keyword evidence="1" id="KW-1003">Cell membrane</keyword>
<feature type="transmembrane region" description="Helical" evidence="5">
    <location>
        <begin position="48"/>
        <end position="67"/>
    </location>
</feature>
<organism evidence="6 7">
    <name type="scientific">Pseudomonas oryzae</name>
    <dbReference type="NCBI Taxonomy" id="1392877"/>
    <lineage>
        <taxon>Bacteria</taxon>
        <taxon>Pseudomonadati</taxon>
        <taxon>Pseudomonadota</taxon>
        <taxon>Gammaproteobacteria</taxon>
        <taxon>Pseudomonadales</taxon>
        <taxon>Pseudomonadaceae</taxon>
        <taxon>Pseudomonas</taxon>
    </lineage>
</organism>
<dbReference type="AlphaFoldDB" id="A0A1H1YQT1"/>
<evidence type="ECO:0000256" key="4">
    <source>
        <dbReference type="ARBA" id="ARBA00023136"/>
    </source>
</evidence>
<gene>
    <name evidence="6" type="ORF">SAMN05216221_3896</name>
</gene>
<evidence type="ECO:0000256" key="1">
    <source>
        <dbReference type="ARBA" id="ARBA00022475"/>
    </source>
</evidence>
<accession>A0A1H1YQT1</accession>
<proteinExistence type="predicted"/>
<keyword evidence="7" id="KW-1185">Reference proteome</keyword>
<evidence type="ECO:0000256" key="2">
    <source>
        <dbReference type="ARBA" id="ARBA00022692"/>
    </source>
</evidence>
<keyword evidence="3 5" id="KW-1133">Transmembrane helix</keyword>
<dbReference type="Pfam" id="PF07869">
    <property type="entry name" value="DUF1656"/>
    <property type="match status" value="1"/>
</dbReference>
<reference evidence="7" key="1">
    <citation type="submission" date="2016-10" db="EMBL/GenBank/DDBJ databases">
        <authorList>
            <person name="Varghese N."/>
            <person name="Submissions S."/>
        </authorList>
    </citation>
    <scope>NUCLEOTIDE SEQUENCE [LARGE SCALE GENOMIC DNA]</scope>
    <source>
        <strain evidence="7">KCTC 32247</strain>
    </source>
</reference>
<dbReference type="OrthoDB" id="7021192at2"/>
<evidence type="ECO:0008006" key="8">
    <source>
        <dbReference type="Google" id="ProtNLM"/>
    </source>
</evidence>
<evidence type="ECO:0000313" key="6">
    <source>
        <dbReference type="EMBL" id="SDT23798.1"/>
    </source>
</evidence>
<keyword evidence="4 5" id="KW-0472">Membrane</keyword>
<dbReference type="RefSeq" id="WP_090351477.1">
    <property type="nucleotide sequence ID" value="NZ_LT629751.1"/>
</dbReference>
<keyword evidence="2 5" id="KW-0812">Transmembrane</keyword>
<name>A0A1H1YQT1_9PSED</name>
<dbReference type="EMBL" id="LT629751">
    <property type="protein sequence ID" value="SDT23798.1"/>
    <property type="molecule type" value="Genomic_DNA"/>
</dbReference>
<dbReference type="Proteomes" id="UP000243359">
    <property type="component" value="Chromosome I"/>
</dbReference>
<evidence type="ECO:0000256" key="3">
    <source>
        <dbReference type="ARBA" id="ARBA00022989"/>
    </source>
</evidence>
<protein>
    <recommendedName>
        <fullName evidence="8">DUF1656 domain-containing protein</fullName>
    </recommendedName>
</protein>
<sequence length="69" mass="7668">MSGHFDLYGVFVPSLLLLLLAAYAVKSLLRALLARLGVYRWVWHPPLFNLALYVLVLGALFTLAPGIRS</sequence>
<evidence type="ECO:0000313" key="7">
    <source>
        <dbReference type="Proteomes" id="UP000243359"/>
    </source>
</evidence>